<feature type="domain" description="GGDEF" evidence="4">
    <location>
        <begin position="160"/>
        <end position="280"/>
    </location>
</feature>
<accession>A0ABQ0CAC9</accession>
<dbReference type="SMART" id="SM00267">
    <property type="entry name" value="GGDEF"/>
    <property type="match status" value="1"/>
</dbReference>
<feature type="modified residue" description="4-aspartylphosphate" evidence="2">
    <location>
        <position position="55"/>
    </location>
</feature>
<evidence type="ECO:0000259" key="3">
    <source>
        <dbReference type="PROSITE" id="PS50110"/>
    </source>
</evidence>
<dbReference type="Proteomes" id="UP001628193">
    <property type="component" value="Unassembled WGS sequence"/>
</dbReference>
<dbReference type="Gene3D" id="3.30.70.270">
    <property type="match status" value="1"/>
</dbReference>
<evidence type="ECO:0000313" key="5">
    <source>
        <dbReference type="EMBL" id="GAB0057839.1"/>
    </source>
</evidence>
<protein>
    <submittedName>
        <fullName evidence="5">Protein-glutamate methylesterase/protein-glutamine glutaminase</fullName>
        <ecNumber evidence="5">3.5.1.44</ecNumber>
    </submittedName>
</protein>
<dbReference type="RefSeq" id="WP_420905527.1">
    <property type="nucleotide sequence ID" value="NZ_BAAFGK010000004.1"/>
</dbReference>
<keyword evidence="5" id="KW-0378">Hydrolase</keyword>
<dbReference type="CDD" id="cd17574">
    <property type="entry name" value="REC_OmpR"/>
    <property type="match status" value="1"/>
</dbReference>
<keyword evidence="1 2" id="KW-0597">Phosphoprotein</keyword>
<dbReference type="Gene3D" id="3.40.50.2300">
    <property type="match status" value="1"/>
</dbReference>
<dbReference type="InterPro" id="IPR029787">
    <property type="entry name" value="Nucleotide_cyclase"/>
</dbReference>
<dbReference type="InterPro" id="IPR011006">
    <property type="entry name" value="CheY-like_superfamily"/>
</dbReference>
<evidence type="ECO:0000256" key="1">
    <source>
        <dbReference type="ARBA" id="ARBA00022553"/>
    </source>
</evidence>
<dbReference type="PANTHER" id="PTHR44591:SF3">
    <property type="entry name" value="RESPONSE REGULATORY DOMAIN-CONTAINING PROTEIN"/>
    <property type="match status" value="1"/>
</dbReference>
<dbReference type="NCBIfam" id="TIGR00254">
    <property type="entry name" value="GGDEF"/>
    <property type="match status" value="1"/>
</dbReference>
<dbReference type="PROSITE" id="PS50110">
    <property type="entry name" value="RESPONSE_REGULATORY"/>
    <property type="match status" value="1"/>
</dbReference>
<dbReference type="CDD" id="cd01949">
    <property type="entry name" value="GGDEF"/>
    <property type="match status" value="1"/>
</dbReference>
<reference evidence="5 6" key="2">
    <citation type="submission" date="2024-09" db="EMBL/GenBank/DDBJ databases">
        <title>Draft genome sequence of Candidatus Magnetaquicoccaceae bacterium FCR-1.</title>
        <authorList>
            <person name="Shimoshige H."/>
            <person name="Shimamura S."/>
            <person name="Taoka A."/>
            <person name="Kobayashi H."/>
            <person name="Maekawa T."/>
        </authorList>
    </citation>
    <scope>NUCLEOTIDE SEQUENCE [LARGE SCALE GENOMIC DNA]</scope>
    <source>
        <strain evidence="5 6">FCR-1</strain>
    </source>
</reference>
<feature type="domain" description="Response regulatory" evidence="3">
    <location>
        <begin position="4"/>
        <end position="120"/>
    </location>
</feature>
<dbReference type="Pfam" id="PF00990">
    <property type="entry name" value="GGDEF"/>
    <property type="match status" value="1"/>
</dbReference>
<keyword evidence="6" id="KW-1185">Reference proteome</keyword>
<dbReference type="InterPro" id="IPR001789">
    <property type="entry name" value="Sig_transdc_resp-reg_receiver"/>
</dbReference>
<name>A0ABQ0CAC9_9PROT</name>
<dbReference type="InterPro" id="IPR043128">
    <property type="entry name" value="Rev_trsase/Diguanyl_cyclase"/>
</dbReference>
<evidence type="ECO:0000256" key="2">
    <source>
        <dbReference type="PROSITE-ProRule" id="PRU00169"/>
    </source>
</evidence>
<dbReference type="GO" id="GO:0050568">
    <property type="term" value="F:protein-glutamine glutaminase activity"/>
    <property type="evidence" value="ECO:0007669"/>
    <property type="project" value="UniProtKB-EC"/>
</dbReference>
<organism evidence="5 6">
    <name type="scientific">Candidatus Magnetaquiglobus chichijimensis</name>
    <dbReference type="NCBI Taxonomy" id="3141448"/>
    <lineage>
        <taxon>Bacteria</taxon>
        <taxon>Pseudomonadati</taxon>
        <taxon>Pseudomonadota</taxon>
        <taxon>Magnetococcia</taxon>
        <taxon>Magnetococcales</taxon>
        <taxon>Candidatus Magnetaquicoccaceae</taxon>
        <taxon>Candidatus Magnetaquiglobus</taxon>
    </lineage>
</organism>
<dbReference type="Pfam" id="PF00072">
    <property type="entry name" value="Response_reg"/>
    <property type="match status" value="1"/>
</dbReference>
<dbReference type="SMART" id="SM00448">
    <property type="entry name" value="REC"/>
    <property type="match status" value="1"/>
</dbReference>
<dbReference type="InterPro" id="IPR000160">
    <property type="entry name" value="GGDEF_dom"/>
</dbReference>
<dbReference type="EC" id="3.5.1.44" evidence="5"/>
<dbReference type="SUPFAM" id="SSF52172">
    <property type="entry name" value="CheY-like"/>
    <property type="match status" value="1"/>
</dbReference>
<dbReference type="PANTHER" id="PTHR44591">
    <property type="entry name" value="STRESS RESPONSE REGULATOR PROTEIN 1"/>
    <property type="match status" value="1"/>
</dbReference>
<dbReference type="InterPro" id="IPR050595">
    <property type="entry name" value="Bact_response_regulator"/>
</dbReference>
<dbReference type="SUPFAM" id="SSF55073">
    <property type="entry name" value="Nucleotide cyclase"/>
    <property type="match status" value="1"/>
</dbReference>
<dbReference type="EMBL" id="BAAFGK010000004">
    <property type="protein sequence ID" value="GAB0057839.1"/>
    <property type="molecule type" value="Genomic_DNA"/>
</dbReference>
<dbReference type="PROSITE" id="PS50887">
    <property type="entry name" value="GGDEF"/>
    <property type="match status" value="1"/>
</dbReference>
<evidence type="ECO:0000259" key="4">
    <source>
        <dbReference type="PROSITE" id="PS50887"/>
    </source>
</evidence>
<evidence type="ECO:0000313" key="6">
    <source>
        <dbReference type="Proteomes" id="UP001628193"/>
    </source>
</evidence>
<sequence>MTKILIVDDNEREIRRPLVRQMGRIFGPDKILEAENGQQALELVEREHPMVILLDVMMPVMDGISACRLIRSKPQFSGLYIIMLTGREGGLAEGLDIGADAYVRKPYDIDELTAFVRKGLKQSKERSVPAMDPVTGLFNESFFLDSLLAGELARATRYELNFSLIRFRLDLPVSEAEPDDELLRAVSRLLSFRESDRVAYLGGHDFVVMLPSTPPAHALGIANRLCKRVAESDFPGHKPLTASFGVASFDFAEGLLMQLAEDALNQAQLQGGGMVRVAGA</sequence>
<proteinExistence type="predicted"/>
<gene>
    <name evidence="5" type="primary">cheB_7</name>
    <name evidence="5" type="ORF">SIID45300_02173</name>
</gene>
<reference evidence="5 6" key="1">
    <citation type="submission" date="2024-05" db="EMBL/GenBank/DDBJ databases">
        <authorList>
            <consortium name="Candidatus Magnetaquicoccaceae bacterium FCR-1 genome sequencing consortium"/>
            <person name="Shimoshige H."/>
            <person name="Shimamura S."/>
            <person name="Taoka A."/>
            <person name="Kobayashi H."/>
            <person name="Maekawa T."/>
        </authorList>
    </citation>
    <scope>NUCLEOTIDE SEQUENCE [LARGE SCALE GENOMIC DNA]</scope>
    <source>
        <strain evidence="5 6">FCR-1</strain>
    </source>
</reference>
<comment type="caution">
    <text evidence="5">The sequence shown here is derived from an EMBL/GenBank/DDBJ whole genome shotgun (WGS) entry which is preliminary data.</text>
</comment>